<dbReference type="Gramene" id="PNW69604">
    <property type="protein sequence ID" value="PNW69604"/>
    <property type="gene ID" value="CHLRE_39g760097v5"/>
</dbReference>
<evidence type="ECO:0000259" key="3">
    <source>
        <dbReference type="PROSITE" id="PS50878"/>
    </source>
</evidence>
<feature type="domain" description="Reverse transcriptase" evidence="3">
    <location>
        <begin position="1"/>
        <end position="109"/>
    </location>
</feature>
<evidence type="ECO:0000313" key="4">
    <source>
        <dbReference type="EMBL" id="PNW69604.1"/>
    </source>
</evidence>
<dbReference type="Proteomes" id="UP000006906">
    <property type="component" value="Unassembled WGS sequence"/>
</dbReference>
<sequence>MEAGVRQGCPLAPLLYLFVAQALLCWLQKQKVGIRLRPDREELATAFQFADDTKVLLESDAKVPGFIAVMDTFGRATGQRLNLSKVELLRVGCLPAAPGPAAAVAGAAPAVPGMPAAPAVPVAPAAPAAPAAPDVPAAPAAAAAPTTGPAAAAAPGPGVQEQLCGLKVVTAATALSVPFSSDPTRLRLDWTARMREARRRLRRVAHLGLSVFGRASAASAYCTSMVTWHMEHSGLPDDIAQELERLVARVVDRRLAPDSTEKRLTGIPTELLYGHPTTGGFGALPIRQHVRGRHATWAARLAAHDDIPAAPQPQPWCVAYDVYLRAHHPSLRPSSTLTAVPVVEGAGDIIPSHPLPEDTERTVSALGWLPPVQVLTEAPEPGAWCFTAPLWGNPLLTPSPAAASGEQEEEDSGSDGETAVEPVPAGVARRTQGRGLDYRHRTLRACARLVTIGDLVRAHAARPPAAAAVDWEGWLRDYLAPSDGRRRRRGPTLAALQGLVGDIPPSWWSAAQAHAAQLASPGPAPVPAPSTSEVVRTTIMPRMGWKLSGSETLKVPLAKLSVRMATSMQLDDVATRRADLHEDYERAAQGLPPRAVVRREDLPAAAAATLGAIRDTLARLWQKVRWERRHFETLWRLAIDAVPLPGNSHMPLARREPCGCGQHGHGGAAVEAHAAAAPTPRQHHFWDCAVAKAVVAQINAHNPGPAPISQAQLWLVQAPPGFQQCVWDVVVMAALAATEHGRVRLRGMTRAAAALGIQTAAAAAPEAAVAGAAEAEPDLDEIPPTQLTPPQPGVNPVELACARAVADFWSRLMQFAQLGVPQKGWDGVDATHPILAVVNGEMLCAMPQAMELEA</sequence>
<dbReference type="Pfam" id="PF00078">
    <property type="entry name" value="RVT_1"/>
    <property type="match status" value="1"/>
</dbReference>
<evidence type="ECO:0000256" key="1">
    <source>
        <dbReference type="SAM" id="MobiDB-lite"/>
    </source>
</evidence>
<proteinExistence type="predicted"/>
<dbReference type="PANTHER" id="PTHR48125:SF10">
    <property type="entry name" value="OS12G0136300 PROTEIN"/>
    <property type="match status" value="1"/>
</dbReference>
<dbReference type="InterPro" id="IPR000477">
    <property type="entry name" value="RT_dom"/>
</dbReference>
<dbReference type="InParanoid" id="A0A2K3CMV7"/>
<keyword evidence="5" id="KW-1185">Reference proteome</keyword>
<dbReference type="PROSITE" id="PS50878">
    <property type="entry name" value="RT_POL"/>
    <property type="match status" value="1"/>
</dbReference>
<feature type="chain" id="PRO_5014459279" description="Reverse transcriptase domain-containing protein" evidence="2">
    <location>
        <begin position="23"/>
        <end position="854"/>
    </location>
</feature>
<dbReference type="RefSeq" id="XP_001692133.2">
    <property type="nucleotide sequence ID" value="XM_001692081.2"/>
</dbReference>
<dbReference type="PaxDb" id="3055-EDO96143"/>
<dbReference type="GeneID" id="5717720"/>
<evidence type="ECO:0000256" key="2">
    <source>
        <dbReference type="SAM" id="SignalP"/>
    </source>
</evidence>
<name>A0A2K3CMV7_CHLRE</name>
<feature type="region of interest" description="Disordered" evidence="1">
    <location>
        <begin position="397"/>
        <end position="423"/>
    </location>
</feature>
<accession>A0A2K3CMV7</accession>
<dbReference type="KEGG" id="cre:CHLRE_39g760097v5"/>
<feature type="signal peptide" evidence="2">
    <location>
        <begin position="1"/>
        <end position="22"/>
    </location>
</feature>
<dbReference type="OrthoDB" id="536206at2759"/>
<dbReference type="EMBL" id="KZ454966">
    <property type="protein sequence ID" value="PNW69604.1"/>
    <property type="molecule type" value="Genomic_DNA"/>
</dbReference>
<dbReference type="PANTHER" id="PTHR48125">
    <property type="entry name" value="LP07818P1"/>
    <property type="match status" value="1"/>
</dbReference>
<organism evidence="4 5">
    <name type="scientific">Chlamydomonas reinhardtii</name>
    <name type="common">Chlamydomonas smithii</name>
    <dbReference type="NCBI Taxonomy" id="3055"/>
    <lineage>
        <taxon>Eukaryota</taxon>
        <taxon>Viridiplantae</taxon>
        <taxon>Chlorophyta</taxon>
        <taxon>core chlorophytes</taxon>
        <taxon>Chlorophyceae</taxon>
        <taxon>CS clade</taxon>
        <taxon>Chlamydomonadales</taxon>
        <taxon>Chlamydomonadaceae</taxon>
        <taxon>Chlamydomonas</taxon>
    </lineage>
</organism>
<reference evidence="4 5" key="1">
    <citation type="journal article" date="2007" name="Science">
        <title>The Chlamydomonas genome reveals the evolution of key animal and plant functions.</title>
        <authorList>
            <person name="Merchant S.S."/>
            <person name="Prochnik S.E."/>
            <person name="Vallon O."/>
            <person name="Harris E.H."/>
            <person name="Karpowicz S.J."/>
            <person name="Witman G.B."/>
            <person name="Terry A."/>
            <person name="Salamov A."/>
            <person name="Fritz-Laylin L.K."/>
            <person name="Marechal-Drouard L."/>
            <person name="Marshall W.F."/>
            <person name="Qu L.H."/>
            <person name="Nelson D.R."/>
            <person name="Sanderfoot A.A."/>
            <person name="Spalding M.H."/>
            <person name="Kapitonov V.V."/>
            <person name="Ren Q."/>
            <person name="Ferris P."/>
            <person name="Lindquist E."/>
            <person name="Shapiro H."/>
            <person name="Lucas S.M."/>
            <person name="Grimwood J."/>
            <person name="Schmutz J."/>
            <person name="Cardol P."/>
            <person name="Cerutti H."/>
            <person name="Chanfreau G."/>
            <person name="Chen C.L."/>
            <person name="Cognat V."/>
            <person name="Croft M.T."/>
            <person name="Dent R."/>
            <person name="Dutcher S."/>
            <person name="Fernandez E."/>
            <person name="Fukuzawa H."/>
            <person name="Gonzalez-Ballester D."/>
            <person name="Gonzalez-Halphen D."/>
            <person name="Hallmann A."/>
            <person name="Hanikenne M."/>
            <person name="Hippler M."/>
            <person name="Inwood W."/>
            <person name="Jabbari K."/>
            <person name="Kalanon M."/>
            <person name="Kuras R."/>
            <person name="Lefebvre P.A."/>
            <person name="Lemaire S.D."/>
            <person name="Lobanov A.V."/>
            <person name="Lohr M."/>
            <person name="Manuell A."/>
            <person name="Meier I."/>
            <person name="Mets L."/>
            <person name="Mittag M."/>
            <person name="Mittelmeier T."/>
            <person name="Moroney J.V."/>
            <person name="Moseley J."/>
            <person name="Napoli C."/>
            <person name="Nedelcu A.M."/>
            <person name="Niyogi K."/>
            <person name="Novoselov S.V."/>
            <person name="Paulsen I.T."/>
            <person name="Pazour G."/>
            <person name="Purton S."/>
            <person name="Ral J.P."/>
            <person name="Riano-Pachon D.M."/>
            <person name="Riekhof W."/>
            <person name="Rymarquis L."/>
            <person name="Schroda M."/>
            <person name="Stern D."/>
            <person name="Umen J."/>
            <person name="Willows R."/>
            <person name="Wilson N."/>
            <person name="Zimmer S.L."/>
            <person name="Allmer J."/>
            <person name="Balk J."/>
            <person name="Bisova K."/>
            <person name="Chen C.J."/>
            <person name="Elias M."/>
            <person name="Gendler K."/>
            <person name="Hauser C."/>
            <person name="Lamb M.R."/>
            <person name="Ledford H."/>
            <person name="Long J.C."/>
            <person name="Minagawa J."/>
            <person name="Page M.D."/>
            <person name="Pan J."/>
            <person name="Pootakham W."/>
            <person name="Roje S."/>
            <person name="Rose A."/>
            <person name="Stahlberg E."/>
            <person name="Terauchi A.M."/>
            <person name="Yang P."/>
            <person name="Ball S."/>
            <person name="Bowler C."/>
            <person name="Dieckmann C.L."/>
            <person name="Gladyshev V.N."/>
            <person name="Green P."/>
            <person name="Jorgensen R."/>
            <person name="Mayfield S."/>
            <person name="Mueller-Roeber B."/>
            <person name="Rajamani S."/>
            <person name="Sayre R.T."/>
            <person name="Brokstein P."/>
            <person name="Dubchak I."/>
            <person name="Goodstein D."/>
            <person name="Hornick L."/>
            <person name="Huang Y.W."/>
            <person name="Jhaveri J."/>
            <person name="Luo Y."/>
            <person name="Martinez D."/>
            <person name="Ngau W.C."/>
            <person name="Otillar B."/>
            <person name="Poliakov A."/>
            <person name="Porter A."/>
            <person name="Szajkowski L."/>
            <person name="Werner G."/>
            <person name="Zhou K."/>
            <person name="Grigoriev I.V."/>
            <person name="Rokhsar D.S."/>
            <person name="Grossman A.R."/>
        </authorList>
    </citation>
    <scope>NUCLEOTIDE SEQUENCE [LARGE SCALE GENOMIC DNA]</scope>
    <source>
        <strain evidence="5">CC-503</strain>
    </source>
</reference>
<protein>
    <recommendedName>
        <fullName evidence="3">Reverse transcriptase domain-containing protein</fullName>
    </recommendedName>
</protein>
<keyword evidence="2" id="KW-0732">Signal</keyword>
<dbReference type="AlphaFoldDB" id="A0A2K3CMV7"/>
<gene>
    <name evidence="4" type="ORF">CHLRE_39g760097v5</name>
</gene>
<evidence type="ECO:0000313" key="5">
    <source>
        <dbReference type="Proteomes" id="UP000006906"/>
    </source>
</evidence>